<proteinExistence type="predicted"/>
<protein>
    <recommendedName>
        <fullName evidence="4">C3H1-type domain-containing protein</fullName>
    </recommendedName>
</protein>
<accession>A0A813G990</accession>
<organism evidence="2 3">
    <name type="scientific">Polarella glacialis</name>
    <name type="common">Dinoflagellate</name>
    <dbReference type="NCBI Taxonomy" id="89957"/>
    <lineage>
        <taxon>Eukaryota</taxon>
        <taxon>Sar</taxon>
        <taxon>Alveolata</taxon>
        <taxon>Dinophyceae</taxon>
        <taxon>Suessiales</taxon>
        <taxon>Suessiaceae</taxon>
        <taxon>Polarella</taxon>
    </lineage>
</organism>
<evidence type="ECO:0000256" key="1">
    <source>
        <dbReference type="SAM" id="MobiDB-lite"/>
    </source>
</evidence>
<feature type="region of interest" description="Disordered" evidence="1">
    <location>
        <begin position="1"/>
        <end position="51"/>
    </location>
</feature>
<reference evidence="2" key="1">
    <citation type="submission" date="2021-02" db="EMBL/GenBank/DDBJ databases">
        <authorList>
            <person name="Dougan E. K."/>
            <person name="Rhodes N."/>
            <person name="Thang M."/>
            <person name="Chan C."/>
        </authorList>
    </citation>
    <scope>NUCLEOTIDE SEQUENCE</scope>
</reference>
<dbReference type="OrthoDB" id="423590at2759"/>
<comment type="caution">
    <text evidence="2">The sequence shown here is derived from an EMBL/GenBank/DDBJ whole genome shotgun (WGS) entry which is preliminary data.</text>
</comment>
<sequence>MSVSATQWLRNESGSRTPDHPGVTSSSSTGAAHGKTDGDSTPVGHGDFVDAHDLAQKLSEIKSDQPLEYQRFSLTGSESPIKISEIKAPPGLDFPPAPHSIPRPDRQVDAVRFSILGAGFKAPLPSLPSAEAVVSQGTVGHPTSCAAACKYVKRKGGCREGARCTKCHQCFWYKGAEDDEEGDQKDEVDPSAAMAVRERTPELIRLLEQMGGASPAAAAKEEPAGKPLTPAFSCGTTGHPSRCGPPCKYARRKGGCRDGANCANCHWCHWNRAGLSTSPSNAPDSSAAGKTQVAQVVKLARLLPLAPVEKTPISLADRLQGSNVCPCVGSLGHPRTCASACKYFMKSKGCKDGNMCVRCHLCRWVRYPGSEDAAEFDELATFSL</sequence>
<evidence type="ECO:0000313" key="3">
    <source>
        <dbReference type="Proteomes" id="UP000654075"/>
    </source>
</evidence>
<dbReference type="EMBL" id="CAJNNV010027742">
    <property type="protein sequence ID" value="CAE8621447.1"/>
    <property type="molecule type" value="Genomic_DNA"/>
</dbReference>
<evidence type="ECO:0000313" key="2">
    <source>
        <dbReference type="EMBL" id="CAE8621447.1"/>
    </source>
</evidence>
<dbReference type="Proteomes" id="UP000654075">
    <property type="component" value="Unassembled WGS sequence"/>
</dbReference>
<feature type="compositionally biased region" description="Polar residues" evidence="1">
    <location>
        <begin position="1"/>
        <end position="16"/>
    </location>
</feature>
<evidence type="ECO:0008006" key="4">
    <source>
        <dbReference type="Google" id="ProtNLM"/>
    </source>
</evidence>
<dbReference type="AlphaFoldDB" id="A0A813G990"/>
<gene>
    <name evidence="2" type="ORF">PGLA1383_LOCUS38965</name>
</gene>
<name>A0A813G990_POLGL</name>
<keyword evidence="3" id="KW-1185">Reference proteome</keyword>